<evidence type="ECO:0000313" key="11">
    <source>
        <dbReference type="Proteomes" id="UP000184080"/>
    </source>
</evidence>
<comment type="similarity">
    <text evidence="2">Belongs to the MotB family.</text>
</comment>
<dbReference type="CDD" id="cd07185">
    <property type="entry name" value="OmpA_C-like"/>
    <property type="match status" value="1"/>
</dbReference>
<dbReference type="Pfam" id="PF13677">
    <property type="entry name" value="MotB_plug"/>
    <property type="match status" value="1"/>
</dbReference>
<evidence type="ECO:0000256" key="8">
    <source>
        <dbReference type="SAM" id="Phobius"/>
    </source>
</evidence>
<dbReference type="PANTHER" id="PTHR30329:SF21">
    <property type="entry name" value="LIPOPROTEIN YIAD-RELATED"/>
    <property type="match status" value="1"/>
</dbReference>
<keyword evidence="11" id="KW-1185">Reference proteome</keyword>
<dbReference type="RefSeq" id="WP_073004400.1">
    <property type="nucleotide sequence ID" value="NZ_FQZO01000001.1"/>
</dbReference>
<keyword evidence="6 7" id="KW-0472">Membrane</keyword>
<evidence type="ECO:0000256" key="6">
    <source>
        <dbReference type="ARBA" id="ARBA00023136"/>
    </source>
</evidence>
<accession>A0A1M6CGL1</accession>
<dbReference type="Proteomes" id="UP000184080">
    <property type="component" value="Unassembled WGS sequence"/>
</dbReference>
<dbReference type="OrthoDB" id="9815217at2"/>
<keyword evidence="3" id="KW-1003">Cell membrane</keyword>
<dbReference type="SUPFAM" id="SSF103088">
    <property type="entry name" value="OmpA-like"/>
    <property type="match status" value="1"/>
</dbReference>
<dbReference type="InterPro" id="IPR006665">
    <property type="entry name" value="OmpA-like"/>
</dbReference>
<dbReference type="PROSITE" id="PS51123">
    <property type="entry name" value="OMPA_2"/>
    <property type="match status" value="1"/>
</dbReference>
<evidence type="ECO:0000259" key="9">
    <source>
        <dbReference type="PROSITE" id="PS51123"/>
    </source>
</evidence>
<dbReference type="AlphaFoldDB" id="A0A1M6CGL1"/>
<comment type="subcellular location">
    <subcellularLocation>
        <location evidence="1">Cell membrane</location>
        <topology evidence="1">Single-pass membrane protein</topology>
    </subcellularLocation>
</comment>
<organism evidence="10 11">
    <name type="scientific">Clostridium amylolyticum</name>
    <dbReference type="NCBI Taxonomy" id="1121298"/>
    <lineage>
        <taxon>Bacteria</taxon>
        <taxon>Bacillati</taxon>
        <taxon>Bacillota</taxon>
        <taxon>Clostridia</taxon>
        <taxon>Eubacteriales</taxon>
        <taxon>Clostridiaceae</taxon>
        <taxon>Clostridium</taxon>
    </lineage>
</organism>
<gene>
    <name evidence="10" type="ORF">SAMN05444401_1109</name>
</gene>
<dbReference type="InterPro" id="IPR025713">
    <property type="entry name" value="MotB-like_N_dom"/>
</dbReference>
<sequence length="248" mass="28195">MSRRKSNIKKEELRGDEWLATFSDTITLLLTFFILLYSFSTVNQQKLQEISTALQMVLSGKEGNTILEYNLNNGQQPIIGGKDTDIPIPQNMDEEKLGMYETVKQFIDKNKLESTVEVKEDERGIIIQLKDNILFDSGRADLIEGSRGVLEKISGLMSTFPNKIIIEGHTDNVPIKNSKYDSNWELSTSRAVNVVRYFIEEKHQDPTRFAAAGYGEYKPIADNSAQSGRDQNRRVNILIVATEKEKKK</sequence>
<dbReference type="PANTHER" id="PTHR30329">
    <property type="entry name" value="STATOR ELEMENT OF FLAGELLAR MOTOR COMPLEX"/>
    <property type="match status" value="1"/>
</dbReference>
<feature type="domain" description="OmpA-like" evidence="9">
    <location>
        <begin position="122"/>
        <end position="243"/>
    </location>
</feature>
<name>A0A1M6CGL1_9CLOT</name>
<keyword evidence="5 8" id="KW-1133">Transmembrane helix</keyword>
<dbReference type="EMBL" id="FQZO01000001">
    <property type="protein sequence ID" value="SHI59884.1"/>
    <property type="molecule type" value="Genomic_DNA"/>
</dbReference>
<dbReference type="InterPro" id="IPR050330">
    <property type="entry name" value="Bact_OuterMem_StrucFunc"/>
</dbReference>
<dbReference type="Gene3D" id="3.30.1330.60">
    <property type="entry name" value="OmpA-like domain"/>
    <property type="match status" value="1"/>
</dbReference>
<protein>
    <submittedName>
        <fullName evidence="10">Chemotaxis protein MotB</fullName>
    </submittedName>
</protein>
<feature type="transmembrane region" description="Helical" evidence="8">
    <location>
        <begin position="21"/>
        <end position="39"/>
    </location>
</feature>
<dbReference type="STRING" id="1121298.SAMN05444401_1109"/>
<evidence type="ECO:0000256" key="2">
    <source>
        <dbReference type="ARBA" id="ARBA00008914"/>
    </source>
</evidence>
<reference evidence="10 11" key="1">
    <citation type="submission" date="2016-11" db="EMBL/GenBank/DDBJ databases">
        <authorList>
            <person name="Jaros S."/>
            <person name="Januszkiewicz K."/>
            <person name="Wedrychowicz H."/>
        </authorList>
    </citation>
    <scope>NUCLEOTIDE SEQUENCE [LARGE SCALE GENOMIC DNA]</scope>
    <source>
        <strain evidence="10 11">DSM 21864</strain>
    </source>
</reference>
<dbReference type="Pfam" id="PF00691">
    <property type="entry name" value="OmpA"/>
    <property type="match status" value="1"/>
</dbReference>
<evidence type="ECO:0000256" key="7">
    <source>
        <dbReference type="PROSITE-ProRule" id="PRU00473"/>
    </source>
</evidence>
<evidence type="ECO:0000256" key="4">
    <source>
        <dbReference type="ARBA" id="ARBA00022692"/>
    </source>
</evidence>
<evidence type="ECO:0000256" key="5">
    <source>
        <dbReference type="ARBA" id="ARBA00022989"/>
    </source>
</evidence>
<proteinExistence type="inferred from homology"/>
<evidence type="ECO:0000256" key="3">
    <source>
        <dbReference type="ARBA" id="ARBA00022475"/>
    </source>
</evidence>
<keyword evidence="4 8" id="KW-0812">Transmembrane</keyword>
<dbReference type="InterPro" id="IPR036737">
    <property type="entry name" value="OmpA-like_sf"/>
</dbReference>
<dbReference type="GO" id="GO:0005886">
    <property type="term" value="C:plasma membrane"/>
    <property type="evidence" value="ECO:0007669"/>
    <property type="project" value="UniProtKB-SubCell"/>
</dbReference>
<evidence type="ECO:0000256" key="1">
    <source>
        <dbReference type="ARBA" id="ARBA00004162"/>
    </source>
</evidence>
<evidence type="ECO:0000313" key="10">
    <source>
        <dbReference type="EMBL" id="SHI59884.1"/>
    </source>
</evidence>